<gene>
    <name evidence="4" type="ORF">J2Z79_002419</name>
</gene>
<evidence type="ECO:0000313" key="4">
    <source>
        <dbReference type="EMBL" id="MBP2019003.1"/>
    </source>
</evidence>
<dbReference type="PROSITE" id="PS51186">
    <property type="entry name" value="GNAT"/>
    <property type="match status" value="1"/>
</dbReference>
<comment type="caution">
    <text evidence="4">The sequence shown here is derived from an EMBL/GenBank/DDBJ whole genome shotgun (WGS) entry which is preliminary data.</text>
</comment>
<feature type="domain" description="N-acetyltransferase" evidence="3">
    <location>
        <begin position="5"/>
        <end position="154"/>
    </location>
</feature>
<reference evidence="4 5" key="1">
    <citation type="submission" date="2021-03" db="EMBL/GenBank/DDBJ databases">
        <title>Genomic Encyclopedia of Type Strains, Phase IV (KMG-IV): sequencing the most valuable type-strain genomes for metagenomic binning, comparative biology and taxonomic classification.</title>
        <authorList>
            <person name="Goeker M."/>
        </authorList>
    </citation>
    <scope>NUCLEOTIDE SEQUENCE [LARGE SCALE GENOMIC DNA]</scope>
    <source>
        <strain evidence="4 5">DSM 27138</strain>
    </source>
</reference>
<protein>
    <submittedName>
        <fullName evidence="4">GNAT superfamily N-acetyltransferase</fullName>
    </submittedName>
</protein>
<evidence type="ECO:0000259" key="3">
    <source>
        <dbReference type="PROSITE" id="PS51186"/>
    </source>
</evidence>
<evidence type="ECO:0000256" key="1">
    <source>
        <dbReference type="ARBA" id="ARBA00022679"/>
    </source>
</evidence>
<dbReference type="CDD" id="cd04301">
    <property type="entry name" value="NAT_SF"/>
    <property type="match status" value="1"/>
</dbReference>
<dbReference type="PANTHER" id="PTHR43877">
    <property type="entry name" value="AMINOALKYLPHOSPHONATE N-ACETYLTRANSFERASE-RELATED-RELATED"/>
    <property type="match status" value="1"/>
</dbReference>
<sequence length="154" mass="16994">MNTRILVRRAKPSEAEALSALALRSKAHWGYDPDFIARCREALTVTEAMIASHDVFVAESSGRPLGFYVLKAGPADEGVLDFMFVDPVAIGQGLGERLWRHAVQRAAGHGYKALRIDADPHAEGFYRRMGAVRVGEVASTVDPGRMLPLMRYRL</sequence>
<evidence type="ECO:0000256" key="2">
    <source>
        <dbReference type="ARBA" id="ARBA00023315"/>
    </source>
</evidence>
<dbReference type="EMBL" id="JAGGLG010000020">
    <property type="protein sequence ID" value="MBP2019003.1"/>
    <property type="molecule type" value="Genomic_DNA"/>
</dbReference>
<keyword evidence="2" id="KW-0012">Acyltransferase</keyword>
<proteinExistence type="predicted"/>
<accession>A0ABS4JTY4</accession>
<dbReference type="Gene3D" id="3.40.630.30">
    <property type="match status" value="1"/>
</dbReference>
<dbReference type="InterPro" id="IPR000182">
    <property type="entry name" value="GNAT_dom"/>
</dbReference>
<dbReference type="InterPro" id="IPR050832">
    <property type="entry name" value="Bact_Acetyltransf"/>
</dbReference>
<dbReference type="SUPFAM" id="SSF55729">
    <property type="entry name" value="Acyl-CoA N-acyltransferases (Nat)"/>
    <property type="match status" value="1"/>
</dbReference>
<dbReference type="Pfam" id="PF13673">
    <property type="entry name" value="Acetyltransf_10"/>
    <property type="match status" value="1"/>
</dbReference>
<dbReference type="InterPro" id="IPR016181">
    <property type="entry name" value="Acyl_CoA_acyltransferase"/>
</dbReference>
<name>A0ABS4JTY4_9FIRM</name>
<organism evidence="4 5">
    <name type="scientific">Symbiobacterium terraclitae</name>
    <dbReference type="NCBI Taxonomy" id="557451"/>
    <lineage>
        <taxon>Bacteria</taxon>
        <taxon>Bacillati</taxon>
        <taxon>Bacillota</taxon>
        <taxon>Clostridia</taxon>
        <taxon>Eubacteriales</taxon>
        <taxon>Symbiobacteriaceae</taxon>
        <taxon>Symbiobacterium</taxon>
    </lineage>
</organism>
<dbReference type="RefSeq" id="WP_209467122.1">
    <property type="nucleotide sequence ID" value="NZ_JAGGLG010000020.1"/>
</dbReference>
<keyword evidence="5" id="KW-1185">Reference proteome</keyword>
<dbReference type="PANTHER" id="PTHR43877:SF1">
    <property type="entry name" value="ACETYLTRANSFERASE"/>
    <property type="match status" value="1"/>
</dbReference>
<evidence type="ECO:0000313" key="5">
    <source>
        <dbReference type="Proteomes" id="UP001519289"/>
    </source>
</evidence>
<keyword evidence="1" id="KW-0808">Transferase</keyword>
<dbReference type="Proteomes" id="UP001519289">
    <property type="component" value="Unassembled WGS sequence"/>
</dbReference>